<dbReference type="Proteomes" id="UP001499979">
    <property type="component" value="Unassembled WGS sequence"/>
</dbReference>
<organism evidence="1 2">
    <name type="scientific">Nocardioides aquiterrae</name>
    <dbReference type="NCBI Taxonomy" id="203799"/>
    <lineage>
        <taxon>Bacteria</taxon>
        <taxon>Bacillati</taxon>
        <taxon>Actinomycetota</taxon>
        <taxon>Actinomycetes</taxon>
        <taxon>Propionibacteriales</taxon>
        <taxon>Nocardioidaceae</taxon>
        <taxon>Nocardioides</taxon>
    </lineage>
</organism>
<evidence type="ECO:0000313" key="1">
    <source>
        <dbReference type="EMBL" id="GAA1161260.1"/>
    </source>
</evidence>
<sequence length="132" mass="14681">MTTHNVATLLAYDCWSLLGEAEIARVAWQGADGIALVPVNYAVGEAAIWFRVEPESKLARECDGQQVVVEVDRVDSETRTAWSVVVVGIAHLVDELDVPDTLIEMRVWPGGPRRRFVRVEPDRLTGRRLLSA</sequence>
<dbReference type="InterPro" id="IPR024747">
    <property type="entry name" value="Pyridox_Oxase-rel"/>
</dbReference>
<proteinExistence type="predicted"/>
<evidence type="ECO:0000313" key="2">
    <source>
        <dbReference type="Proteomes" id="UP001499979"/>
    </source>
</evidence>
<gene>
    <name evidence="1" type="ORF">GCM10009606_44000</name>
</gene>
<dbReference type="EMBL" id="BAAAJE010000029">
    <property type="protein sequence ID" value="GAA1161260.1"/>
    <property type="molecule type" value="Genomic_DNA"/>
</dbReference>
<keyword evidence="2" id="KW-1185">Reference proteome</keyword>
<dbReference type="Gene3D" id="2.30.110.10">
    <property type="entry name" value="Electron Transport, Fmn-binding Protein, Chain A"/>
    <property type="match status" value="1"/>
</dbReference>
<dbReference type="SUPFAM" id="SSF50475">
    <property type="entry name" value="FMN-binding split barrel"/>
    <property type="match status" value="1"/>
</dbReference>
<dbReference type="Pfam" id="PF12900">
    <property type="entry name" value="Pyridox_ox_2"/>
    <property type="match status" value="1"/>
</dbReference>
<protein>
    <recommendedName>
        <fullName evidence="3">Pyridoxamine 5'-phosphate oxidase family protein</fullName>
    </recommendedName>
</protein>
<evidence type="ECO:0008006" key="3">
    <source>
        <dbReference type="Google" id="ProtNLM"/>
    </source>
</evidence>
<name>A0ABP4FBJ8_9ACTN</name>
<reference evidence="2" key="1">
    <citation type="journal article" date="2019" name="Int. J. Syst. Evol. Microbiol.">
        <title>The Global Catalogue of Microorganisms (GCM) 10K type strain sequencing project: providing services to taxonomists for standard genome sequencing and annotation.</title>
        <authorList>
            <consortium name="The Broad Institute Genomics Platform"/>
            <consortium name="The Broad Institute Genome Sequencing Center for Infectious Disease"/>
            <person name="Wu L."/>
            <person name="Ma J."/>
        </authorList>
    </citation>
    <scope>NUCLEOTIDE SEQUENCE [LARGE SCALE GENOMIC DNA]</scope>
    <source>
        <strain evidence="2">JCM 11813</strain>
    </source>
</reference>
<dbReference type="InterPro" id="IPR012349">
    <property type="entry name" value="Split_barrel_FMN-bd"/>
</dbReference>
<comment type="caution">
    <text evidence="1">The sequence shown here is derived from an EMBL/GenBank/DDBJ whole genome shotgun (WGS) entry which is preliminary data.</text>
</comment>
<dbReference type="RefSeq" id="WP_343910271.1">
    <property type="nucleotide sequence ID" value="NZ_BAAAJE010000029.1"/>
</dbReference>
<accession>A0ABP4FBJ8</accession>